<evidence type="ECO:0000313" key="7">
    <source>
        <dbReference type="Proteomes" id="UP000326354"/>
    </source>
</evidence>
<dbReference type="KEGG" id="uam:UABAM_00855"/>
<dbReference type="KEGG" id="uam:UABAM_04613"/>
<evidence type="ECO:0000313" key="6">
    <source>
        <dbReference type="EMBL" id="BBM86581.1"/>
    </source>
</evidence>
<dbReference type="EMBL" id="AP019860">
    <property type="protein sequence ID" value="BBM86227.1"/>
    <property type="molecule type" value="Genomic_DNA"/>
</dbReference>
<evidence type="ECO:0000313" key="5">
    <source>
        <dbReference type="EMBL" id="BBM86289.1"/>
    </source>
</evidence>
<proteinExistence type="predicted"/>
<dbReference type="KEGG" id="uam:UABAM_04967"/>
<dbReference type="EMBL" id="AP019860">
    <property type="protein sequence ID" value="BBM86289.1"/>
    <property type="molecule type" value="Genomic_DNA"/>
</dbReference>
<evidence type="ECO:0000313" key="1">
    <source>
        <dbReference type="EMBL" id="BBM82512.1"/>
    </source>
</evidence>
<evidence type="ECO:0000313" key="4">
    <source>
        <dbReference type="EMBL" id="BBM86283.1"/>
    </source>
</evidence>
<gene>
    <name evidence="1" type="ORF">UABAM_00855</name>
    <name evidence="2" type="ORF">UABAM_04541</name>
    <name evidence="3" type="ORF">UABAM_04613</name>
    <name evidence="4" type="ORF">UABAM_04669</name>
    <name evidence="5" type="ORF">UABAM_04675</name>
    <name evidence="6" type="ORF">UABAM_04967</name>
</gene>
<evidence type="ECO:0000313" key="3">
    <source>
        <dbReference type="EMBL" id="BBM86227.1"/>
    </source>
</evidence>
<dbReference type="RefSeq" id="WP_151966752.1">
    <property type="nucleotide sequence ID" value="NZ_AP019860.1"/>
</dbReference>
<name>A0A5S9F5M6_UABAM</name>
<dbReference type="EMBL" id="AP019860">
    <property type="protein sequence ID" value="BBM86581.1"/>
    <property type="molecule type" value="Genomic_DNA"/>
</dbReference>
<dbReference type="Proteomes" id="UP000326354">
    <property type="component" value="Chromosome"/>
</dbReference>
<dbReference type="EMBL" id="AP019860">
    <property type="protein sequence ID" value="BBM86155.1"/>
    <property type="molecule type" value="Genomic_DNA"/>
</dbReference>
<dbReference type="EMBL" id="AP019860">
    <property type="protein sequence ID" value="BBM86283.1"/>
    <property type="molecule type" value="Genomic_DNA"/>
</dbReference>
<keyword evidence="7" id="KW-1185">Reference proteome</keyword>
<sequence>METGIPLIDRVQEIYPWYKSEEYKKLEERYGTRVKETLNELILYPIFQFDSINDISQTLQKNKNKYYDLLKDKDVDWWQLIKEISFGLLVTFLKKYRSKKEKSSKSRWKIRLILDSTIIKRWGRKMAYTFNVYNPTDRCYMHAQKLLFFAVCVGKDKFIFPLAPTFITSKQHPNHVSPKVQIKQMLLELNNYVHANGLTLDGVRMVTDSEYSIIEVMKLAKQLGLEFYGALKSSWVVNIDSVDTHVLELKNGCIPKPPKHSHSIGLYYRLNASHNILGDIALLIKPYFCPFTRRLKYSVFLSSNPNVNSNVIHQEHSVRWKIENMFRDFKHVLAIASYHGTYHVAQNASFAISSLRFIFARLSLKVAALSPSLRWNIKNTKFTLTKLSRYIRDHYFLDSKSFKLKRLQYSPLSSVR</sequence>
<dbReference type="InterPro" id="IPR012337">
    <property type="entry name" value="RNaseH-like_sf"/>
</dbReference>
<dbReference type="AlphaFoldDB" id="A0A5S9F5M6"/>
<dbReference type="KEGG" id="uam:UABAM_04669"/>
<organism evidence="4 7">
    <name type="scientific">Uabimicrobium amorphum</name>
    <dbReference type="NCBI Taxonomy" id="2596890"/>
    <lineage>
        <taxon>Bacteria</taxon>
        <taxon>Pseudomonadati</taxon>
        <taxon>Planctomycetota</taxon>
        <taxon>Candidatus Uabimicrobiia</taxon>
        <taxon>Candidatus Uabimicrobiales</taxon>
        <taxon>Candidatus Uabimicrobiaceae</taxon>
        <taxon>Candidatus Uabimicrobium</taxon>
    </lineage>
</organism>
<reference evidence="4 7" key="1">
    <citation type="submission" date="2019-08" db="EMBL/GenBank/DDBJ databases">
        <title>Complete genome sequence of Candidatus Uab amorphum.</title>
        <authorList>
            <person name="Shiratori T."/>
            <person name="Suzuki S."/>
            <person name="Kakizawa Y."/>
            <person name="Ishida K."/>
        </authorList>
    </citation>
    <scope>NUCLEOTIDE SEQUENCE [LARGE SCALE GENOMIC DNA]</scope>
    <source>
        <strain evidence="4 7">SRT547</strain>
    </source>
</reference>
<dbReference type="KEGG" id="uam:UABAM_04541"/>
<protein>
    <recommendedName>
        <fullName evidence="8">Transposase IS4-like domain-containing protein</fullName>
    </recommendedName>
</protein>
<evidence type="ECO:0000313" key="2">
    <source>
        <dbReference type="EMBL" id="BBM86155.1"/>
    </source>
</evidence>
<dbReference type="EMBL" id="AP019860">
    <property type="protein sequence ID" value="BBM82512.1"/>
    <property type="molecule type" value="Genomic_DNA"/>
</dbReference>
<accession>A0A5S9F5M6</accession>
<dbReference type="SUPFAM" id="SSF53098">
    <property type="entry name" value="Ribonuclease H-like"/>
    <property type="match status" value="1"/>
</dbReference>
<dbReference type="KEGG" id="uam:UABAM_04675"/>
<evidence type="ECO:0008006" key="8">
    <source>
        <dbReference type="Google" id="ProtNLM"/>
    </source>
</evidence>